<dbReference type="InterPro" id="IPR031303">
    <property type="entry name" value="C5_meth_CS"/>
</dbReference>
<evidence type="ECO:0000256" key="3">
    <source>
        <dbReference type="ARBA" id="ARBA00022679"/>
    </source>
</evidence>
<dbReference type="PRINTS" id="PR00105">
    <property type="entry name" value="C5METTRFRASE"/>
</dbReference>
<dbReference type="EMBL" id="ALJO01000012">
    <property type="protein sequence ID" value="EJP24441.1"/>
    <property type="molecule type" value="Genomic_DNA"/>
</dbReference>
<dbReference type="GO" id="GO:0032259">
    <property type="term" value="P:methylation"/>
    <property type="evidence" value="ECO:0007669"/>
    <property type="project" value="UniProtKB-KW"/>
</dbReference>
<dbReference type="PANTHER" id="PTHR10629:SF52">
    <property type="entry name" value="DNA (CYTOSINE-5)-METHYLTRANSFERASE 1"/>
    <property type="match status" value="1"/>
</dbReference>
<dbReference type="GO" id="GO:0003886">
    <property type="term" value="F:DNA (cytosine-5-)-methyltransferase activity"/>
    <property type="evidence" value="ECO:0007669"/>
    <property type="project" value="UniProtKB-EC"/>
</dbReference>
<dbReference type="Gene3D" id="3.90.120.10">
    <property type="entry name" value="DNA Methylase, subunit A, domain 2"/>
    <property type="match status" value="1"/>
</dbReference>
<dbReference type="InterPro" id="IPR018117">
    <property type="entry name" value="C5_DNA_meth_AS"/>
</dbReference>
<keyword evidence="2 6" id="KW-0489">Methyltransferase</keyword>
<dbReference type="Proteomes" id="UP000006614">
    <property type="component" value="Unassembled WGS sequence"/>
</dbReference>
<dbReference type="PROSITE" id="PS00095">
    <property type="entry name" value="C5_MTASE_2"/>
    <property type="match status" value="1"/>
</dbReference>
<comment type="similarity">
    <text evidence="6">Belongs to the class I-like SAM-binding methyltransferase superfamily. C5-methyltransferase family.</text>
</comment>
<evidence type="ECO:0000256" key="5">
    <source>
        <dbReference type="ARBA" id="ARBA00022747"/>
    </source>
</evidence>
<organism evidence="7 8">
    <name type="scientific">Streptococcus anginosus SK1138</name>
    <dbReference type="NCBI Taxonomy" id="1161422"/>
    <lineage>
        <taxon>Bacteria</taxon>
        <taxon>Bacillati</taxon>
        <taxon>Bacillota</taxon>
        <taxon>Bacilli</taxon>
        <taxon>Lactobacillales</taxon>
        <taxon>Streptococcaceae</taxon>
        <taxon>Streptococcus</taxon>
        <taxon>Streptococcus anginosus group</taxon>
    </lineage>
</organism>
<dbReference type="SUPFAM" id="SSF53335">
    <property type="entry name" value="S-adenosyl-L-methionine-dependent methyltransferases"/>
    <property type="match status" value="1"/>
</dbReference>
<evidence type="ECO:0000256" key="4">
    <source>
        <dbReference type="ARBA" id="ARBA00022691"/>
    </source>
</evidence>
<dbReference type="GO" id="GO:0003677">
    <property type="term" value="F:DNA binding"/>
    <property type="evidence" value="ECO:0007669"/>
    <property type="project" value="TreeGrafter"/>
</dbReference>
<dbReference type="EC" id="2.1.1.37" evidence="1"/>
<sequence length="554" mass="63282">MNNKRLTVVDFFCGAGGFSEGFRRAGFDVVMGIDNWKPAIETHNFNHNLNDNPKSVLDFEDISEIEKLPDTDVIIGSPPCQLFSISNRGGNADKGEGIRLIKTFFKIIAVKKFKKNSNLKAWLMENVPNSKNFVEDSYTFSDLDLDEWAKSQGINPQKVAIRAKNNGGILHSDDYGSAQVRKRFVCGEFVPNGEFPYPDITNFDNKVTLSKLFENFPKPLSQSQIKNVYDPNYPCEIIDIRNLRDHFYDTGIYQVQWQKARDAKQKHPYMGRMSFPENMEKPSRTIMATMSASTREAIIYKSELNRKGDGEYRLPTIREAAIIMGFPLYYQFYGNESVKWRLVGNAVCVQLSYALARKILQNLKAENLSPKVIKRNIQQLTYLDTSELKKFDNPPVRNSKALFRQFPIKSGNMTVDLTNKVNGEIGNWGVIAHAGSGKGFTQVFVTRQLQLTAKTLLNEFDSELIKIIENDSVIIKYSNSYLNEANKKYGYTEEDKTHPYYIINYIGKLVEKTLDGRIDKNINVSETRLSVLKKDIRLSQIMSLYLVPIIIYGK</sequence>
<evidence type="ECO:0000313" key="8">
    <source>
        <dbReference type="Proteomes" id="UP000006614"/>
    </source>
</evidence>
<keyword evidence="5" id="KW-0680">Restriction system</keyword>
<proteinExistence type="inferred from homology"/>
<keyword evidence="4 6" id="KW-0949">S-adenosyl-L-methionine</keyword>
<evidence type="ECO:0000256" key="6">
    <source>
        <dbReference type="PROSITE-ProRule" id="PRU01016"/>
    </source>
</evidence>
<dbReference type="AlphaFoldDB" id="A0AAD2T6G8"/>
<dbReference type="Gene3D" id="3.40.50.150">
    <property type="entry name" value="Vaccinia Virus protein VP39"/>
    <property type="match status" value="1"/>
</dbReference>
<dbReference type="PROSITE" id="PS00094">
    <property type="entry name" value="C5_MTASE_1"/>
    <property type="match status" value="1"/>
</dbReference>
<keyword evidence="3 6" id="KW-0808">Transferase</keyword>
<protein>
    <recommendedName>
        <fullName evidence="1">DNA (cytosine-5-)-methyltransferase</fullName>
        <ecNumber evidence="1">2.1.1.37</ecNumber>
    </recommendedName>
</protein>
<evidence type="ECO:0000256" key="2">
    <source>
        <dbReference type="ARBA" id="ARBA00022603"/>
    </source>
</evidence>
<gene>
    <name evidence="7" type="primary">dcm</name>
    <name evidence="7" type="ORF">HMPREF1126_1004</name>
</gene>
<reference evidence="7 8" key="1">
    <citation type="submission" date="2012-07" db="EMBL/GenBank/DDBJ databases">
        <authorList>
            <person name="Durkin A.S."/>
            <person name="McCorrison J."/>
            <person name="Torralba M."/>
            <person name="Gillis M."/>
            <person name="Methe B."/>
            <person name="Sutton G."/>
            <person name="Nelson K.E."/>
        </authorList>
    </citation>
    <scope>NUCLEOTIDE SEQUENCE [LARGE SCALE GENOMIC DNA]</scope>
    <source>
        <strain evidence="7 8">SK1138</strain>
    </source>
</reference>
<dbReference type="Pfam" id="PF00145">
    <property type="entry name" value="DNA_methylase"/>
    <property type="match status" value="1"/>
</dbReference>
<dbReference type="GO" id="GO:0009307">
    <property type="term" value="P:DNA restriction-modification system"/>
    <property type="evidence" value="ECO:0007669"/>
    <property type="project" value="UniProtKB-KW"/>
</dbReference>
<dbReference type="InterPro" id="IPR001525">
    <property type="entry name" value="C5_MeTfrase"/>
</dbReference>
<dbReference type="PROSITE" id="PS51679">
    <property type="entry name" value="SAM_MT_C5"/>
    <property type="match status" value="1"/>
</dbReference>
<accession>A0AAD2T6G8</accession>
<feature type="active site" evidence="6">
    <location>
        <position position="80"/>
    </location>
</feature>
<dbReference type="PANTHER" id="PTHR10629">
    <property type="entry name" value="CYTOSINE-SPECIFIC METHYLTRANSFERASE"/>
    <property type="match status" value="1"/>
</dbReference>
<dbReference type="InterPro" id="IPR050390">
    <property type="entry name" value="C5-Methyltransferase"/>
</dbReference>
<dbReference type="InterPro" id="IPR029063">
    <property type="entry name" value="SAM-dependent_MTases_sf"/>
</dbReference>
<dbReference type="GO" id="GO:0044027">
    <property type="term" value="P:negative regulation of gene expression via chromosomal CpG island methylation"/>
    <property type="evidence" value="ECO:0007669"/>
    <property type="project" value="TreeGrafter"/>
</dbReference>
<evidence type="ECO:0000256" key="1">
    <source>
        <dbReference type="ARBA" id="ARBA00011975"/>
    </source>
</evidence>
<evidence type="ECO:0000313" key="7">
    <source>
        <dbReference type="EMBL" id="EJP24441.1"/>
    </source>
</evidence>
<name>A0AAD2T6G8_STRAP</name>
<comment type="caution">
    <text evidence="7">The sequence shown here is derived from an EMBL/GenBank/DDBJ whole genome shotgun (WGS) entry which is preliminary data.</text>
</comment>